<name>A0A8J7S5F0_9BACT</name>
<dbReference type="PROSITE" id="PS51257">
    <property type="entry name" value="PROKAR_LIPOPROTEIN"/>
    <property type="match status" value="1"/>
</dbReference>
<dbReference type="Pfam" id="PF10091">
    <property type="entry name" value="Glycoamylase"/>
    <property type="match status" value="1"/>
</dbReference>
<organism evidence="3 4">
    <name type="scientific">Natronogracilivirga saccharolytica</name>
    <dbReference type="NCBI Taxonomy" id="2812953"/>
    <lineage>
        <taxon>Bacteria</taxon>
        <taxon>Pseudomonadati</taxon>
        <taxon>Balneolota</taxon>
        <taxon>Balneolia</taxon>
        <taxon>Balneolales</taxon>
        <taxon>Cyclonatronaceae</taxon>
        <taxon>Natronogracilivirga</taxon>
    </lineage>
</organism>
<comment type="caution">
    <text evidence="3">The sequence shown here is derived from an EMBL/GenBank/DDBJ whole genome shotgun (WGS) entry which is preliminary data.</text>
</comment>
<gene>
    <name evidence="3" type="ORF">NATSA_06535</name>
</gene>
<feature type="signal peptide" evidence="1">
    <location>
        <begin position="1"/>
        <end position="19"/>
    </location>
</feature>
<sequence length="475" mass="54023">MNIKTLLPVLGLALLVAFAGCDDNGRPLMEVPNDEDPPWQPDEEQEAFLDMLQEDTFAYFWERANPDNGMIPDRAPGNSAASIAAVGFGLTTYIVGVERGYVSRQAAAERTLNTVRFFWEAPQGEEPGGTAGHRGFFYHFLNMDDGLRAGQNELSTIDTALLLAGMLTSQSYFDQDTPVENEIRELVDSVYTRVDWEWMESRSSPPLIGHGWFPEEGMIPHDWTGYDEAMILYILALGKPDSSVEPEAWDAYTETYSWIDYYGYEHVNASPLFLHQYSHMFVDFRDIQDSYMRHRGIDYFENSRRATLSQREYAIDNPNEWIGYDEHIWGLTACDGPGEFTISVDGDQRELFGYRARGASALYVVDDGTIAPTAIGGSVPFAPEETITSLHHMYKEHGERIYRDQGFRDSFNLTFRPSQLPDGWVNSQYLGIDQGPILIQIENFRSGLIWEIMRENEHIRRGLERAGFTGGWLDD</sequence>
<keyword evidence="1" id="KW-0732">Signal</keyword>
<dbReference type="PIRSF" id="PIRSF028431">
    <property type="entry name" value="UCP028431"/>
    <property type="match status" value="1"/>
</dbReference>
<protein>
    <recommendedName>
        <fullName evidence="2">Glycoamylase-like domain-containing protein</fullName>
    </recommendedName>
</protein>
<keyword evidence="4" id="KW-1185">Reference proteome</keyword>
<dbReference type="InterPro" id="IPR019282">
    <property type="entry name" value="Glycoamylase-like_cons_dom"/>
</dbReference>
<dbReference type="InterPro" id="IPR016883">
    <property type="entry name" value="UCP028431"/>
</dbReference>
<dbReference type="EMBL" id="JAFIDN010000004">
    <property type="protein sequence ID" value="MBP3192313.1"/>
    <property type="molecule type" value="Genomic_DNA"/>
</dbReference>
<feature type="chain" id="PRO_5035273537" description="Glycoamylase-like domain-containing protein" evidence="1">
    <location>
        <begin position="20"/>
        <end position="475"/>
    </location>
</feature>
<evidence type="ECO:0000256" key="1">
    <source>
        <dbReference type="SAM" id="SignalP"/>
    </source>
</evidence>
<evidence type="ECO:0000313" key="3">
    <source>
        <dbReference type="EMBL" id="MBP3192313.1"/>
    </source>
</evidence>
<dbReference type="AlphaFoldDB" id="A0A8J7S5F0"/>
<reference evidence="3" key="1">
    <citation type="submission" date="2021-02" db="EMBL/GenBank/DDBJ databases">
        <title>Natronogracilivirga saccharolytica gen. nov. sp. nov. a new anaerobic, haloalkiliphilic carbohydrate-fermenting bacterium from soda lake and proposing of Cyclonatronumiaceae fam. nov. in the phylum Balneolaeota.</title>
        <authorList>
            <person name="Zhilina T.N."/>
            <person name="Sorokin D.Y."/>
            <person name="Zavarzina D.G."/>
            <person name="Toshchakov S.V."/>
            <person name="Kublanov I.V."/>
        </authorList>
    </citation>
    <scope>NUCLEOTIDE SEQUENCE</scope>
    <source>
        <strain evidence="3">Z-1702</strain>
    </source>
</reference>
<accession>A0A8J7S5F0</accession>
<proteinExistence type="predicted"/>
<evidence type="ECO:0000259" key="2">
    <source>
        <dbReference type="Pfam" id="PF10091"/>
    </source>
</evidence>
<dbReference type="RefSeq" id="WP_210511216.1">
    <property type="nucleotide sequence ID" value="NZ_JAFIDN010000004.1"/>
</dbReference>
<dbReference type="Proteomes" id="UP000673975">
    <property type="component" value="Unassembled WGS sequence"/>
</dbReference>
<dbReference type="Gene3D" id="1.50.10.140">
    <property type="match status" value="1"/>
</dbReference>
<feature type="domain" description="Glycoamylase-like" evidence="2">
    <location>
        <begin position="221"/>
        <end position="456"/>
    </location>
</feature>
<evidence type="ECO:0000313" key="4">
    <source>
        <dbReference type="Proteomes" id="UP000673975"/>
    </source>
</evidence>